<keyword evidence="2" id="KW-1185">Reference proteome</keyword>
<dbReference type="EMBL" id="JAHQIW010000415">
    <property type="protein sequence ID" value="KAJ1347990.1"/>
    <property type="molecule type" value="Genomic_DNA"/>
</dbReference>
<dbReference type="AlphaFoldDB" id="A0AAD5LYS8"/>
<protein>
    <submittedName>
        <fullName evidence="1">Uncharacterized protein</fullName>
    </submittedName>
</protein>
<name>A0AAD5LYS8_PARTN</name>
<reference evidence="1" key="1">
    <citation type="submission" date="2021-06" db="EMBL/GenBank/DDBJ databases">
        <title>Parelaphostrongylus tenuis whole genome reference sequence.</title>
        <authorList>
            <person name="Garwood T.J."/>
            <person name="Larsen P.A."/>
            <person name="Fountain-Jones N.M."/>
            <person name="Garbe J.R."/>
            <person name="Macchietto M.G."/>
            <person name="Kania S.A."/>
            <person name="Gerhold R.W."/>
            <person name="Richards J.E."/>
            <person name="Wolf T.M."/>
        </authorList>
    </citation>
    <scope>NUCLEOTIDE SEQUENCE</scope>
    <source>
        <strain evidence="1">MNPRO001-30</strain>
        <tissue evidence="1">Meninges</tissue>
    </source>
</reference>
<gene>
    <name evidence="1" type="ORF">KIN20_003196</name>
</gene>
<comment type="caution">
    <text evidence="1">The sequence shown here is derived from an EMBL/GenBank/DDBJ whole genome shotgun (WGS) entry which is preliminary data.</text>
</comment>
<evidence type="ECO:0000313" key="1">
    <source>
        <dbReference type="EMBL" id="KAJ1347990.1"/>
    </source>
</evidence>
<proteinExistence type="predicted"/>
<accession>A0AAD5LYS8</accession>
<sequence>MSELQVEVLPIPPSPQPFYKQQDPKEKMILDRLRNANPNNVYVMESFDVTALYTNVSNDSALQATHELLMQHQGGVKMLLNETSEYIRFTREIPKDNWPPFLNVQRNLARTAT</sequence>
<evidence type="ECO:0000313" key="2">
    <source>
        <dbReference type="Proteomes" id="UP001196413"/>
    </source>
</evidence>
<organism evidence="1 2">
    <name type="scientific">Parelaphostrongylus tenuis</name>
    <name type="common">Meningeal worm</name>
    <dbReference type="NCBI Taxonomy" id="148309"/>
    <lineage>
        <taxon>Eukaryota</taxon>
        <taxon>Metazoa</taxon>
        <taxon>Ecdysozoa</taxon>
        <taxon>Nematoda</taxon>
        <taxon>Chromadorea</taxon>
        <taxon>Rhabditida</taxon>
        <taxon>Rhabditina</taxon>
        <taxon>Rhabditomorpha</taxon>
        <taxon>Strongyloidea</taxon>
        <taxon>Metastrongylidae</taxon>
        <taxon>Parelaphostrongylus</taxon>
    </lineage>
</organism>
<dbReference type="Proteomes" id="UP001196413">
    <property type="component" value="Unassembled WGS sequence"/>
</dbReference>